<protein>
    <recommendedName>
        <fullName evidence="3">Serine protease</fullName>
    </recommendedName>
</protein>
<dbReference type="InterPro" id="IPR009003">
    <property type="entry name" value="Peptidase_S1_PA"/>
</dbReference>
<dbReference type="Pfam" id="PF13365">
    <property type="entry name" value="Trypsin_2"/>
    <property type="match status" value="1"/>
</dbReference>
<dbReference type="Gene3D" id="2.40.10.10">
    <property type="entry name" value="Trypsin-like serine proteases"/>
    <property type="match status" value="2"/>
</dbReference>
<reference evidence="1 2" key="1">
    <citation type="submission" date="2024-03" db="EMBL/GenBank/DDBJ databases">
        <authorList>
            <person name="Brejova B."/>
        </authorList>
    </citation>
    <scope>NUCLEOTIDE SEQUENCE [LARGE SCALE GENOMIC DNA]</scope>
    <source>
        <strain evidence="1 2">CBS 14171</strain>
    </source>
</reference>
<proteinExistence type="predicted"/>
<dbReference type="PANTHER" id="PTHR21004:SF0">
    <property type="entry name" value="PEROXISOMAL LEADER PEPTIDE-PROCESSING PROTEASE"/>
    <property type="match status" value="1"/>
</dbReference>
<keyword evidence="2" id="KW-1185">Reference proteome</keyword>
<evidence type="ECO:0000313" key="1">
    <source>
        <dbReference type="EMBL" id="CAK9440112.1"/>
    </source>
</evidence>
<accession>A0ABP0ZPA1</accession>
<evidence type="ECO:0000313" key="2">
    <source>
        <dbReference type="Proteomes" id="UP001497383"/>
    </source>
</evidence>
<name>A0ABP0ZPA1_9ASCO</name>
<dbReference type="EMBL" id="OZ022409">
    <property type="protein sequence ID" value="CAK9440112.1"/>
    <property type="molecule type" value="Genomic_DNA"/>
</dbReference>
<dbReference type="SUPFAM" id="SSF50494">
    <property type="entry name" value="Trypsin-like serine proteases"/>
    <property type="match status" value="1"/>
</dbReference>
<dbReference type="RefSeq" id="XP_066831150.1">
    <property type="nucleotide sequence ID" value="XM_066974409.1"/>
</dbReference>
<evidence type="ECO:0008006" key="3">
    <source>
        <dbReference type="Google" id="ProtNLM"/>
    </source>
</evidence>
<dbReference type="InterPro" id="IPR043504">
    <property type="entry name" value="Peptidase_S1_PA_chymotrypsin"/>
</dbReference>
<dbReference type="PANTHER" id="PTHR21004">
    <property type="entry name" value="SERINE PROTEASE-RELATED"/>
    <property type="match status" value="1"/>
</dbReference>
<dbReference type="GeneID" id="92209408"/>
<dbReference type="InterPro" id="IPR039245">
    <property type="entry name" value="TYSND1/DEG15"/>
</dbReference>
<sequence>MLNYTTAAIKFIDDSTTYASSGIQITTSDDCYIVTISHIPSIFRSRIYVNFGPADGPGDDDSARVSLWHRCKISRECPVDINELSFLRREFAIFPRDAIPGSSRISLLQLRIIEANVNITKKPRPLQIMHQAVRGRSDVVVGAKIQVISSPFNATNSMLFHDFTSSASIIYDFGGGAFYLSDMKYLDDMHGGVVLTLEGDAVGLVLGNLRKLNGDGDVVLILPWFKITHLLSRAEPSTRQQGGEVQPTNVMPILISDGRNQNTWGTCVWYRPQVLITNAHVISPFVNSSRGSRSAKVVLSMGNATISLSHRDRIVVPSRDLDLAFIFLHEKQLNHHQIQPASSYRVGDNVETHSFGLFLNEGHLQPLISQGIINQIYPQGMIISSASCWNGSSGGALMNTQGEFLGLICSNAEVAKPRRFQEDEKEEAKAKAESERMTDLTFVLPVEMINYCYDQILNGVTQVPVDSNIADLWKLKPFHTEILIEPSKL</sequence>
<gene>
    <name evidence="1" type="ORF">LODBEIA_P42120</name>
</gene>
<organism evidence="1 2">
    <name type="scientific">Lodderomyces beijingensis</name>
    <dbReference type="NCBI Taxonomy" id="1775926"/>
    <lineage>
        <taxon>Eukaryota</taxon>
        <taxon>Fungi</taxon>
        <taxon>Dikarya</taxon>
        <taxon>Ascomycota</taxon>
        <taxon>Saccharomycotina</taxon>
        <taxon>Pichiomycetes</taxon>
        <taxon>Debaryomycetaceae</taxon>
        <taxon>Candida/Lodderomyces clade</taxon>
        <taxon>Lodderomyces</taxon>
    </lineage>
</organism>
<dbReference type="Proteomes" id="UP001497383">
    <property type="component" value="Chromosome 5"/>
</dbReference>